<dbReference type="InterPro" id="IPR009668">
    <property type="entry name" value="RNA_pol-assoc_fac_A49-like"/>
</dbReference>
<evidence type="ECO:0000256" key="1">
    <source>
        <dbReference type="ARBA" id="ARBA00004604"/>
    </source>
</evidence>
<evidence type="ECO:0000313" key="6">
    <source>
        <dbReference type="EMBL" id="KAF5731252.1"/>
    </source>
</evidence>
<evidence type="ECO:0000313" key="7">
    <source>
        <dbReference type="Proteomes" id="UP000593562"/>
    </source>
</evidence>
<comment type="caution">
    <text evidence="6">The sequence shown here is derived from an EMBL/GenBank/DDBJ whole genome shotgun (WGS) entry which is preliminary data.</text>
</comment>
<dbReference type="GO" id="GO:0006351">
    <property type="term" value="P:DNA-templated transcription"/>
    <property type="evidence" value="ECO:0007669"/>
    <property type="project" value="InterPro"/>
</dbReference>
<dbReference type="EMBL" id="JAAARO010000019">
    <property type="protein sequence ID" value="KAF5731252.1"/>
    <property type="molecule type" value="Genomic_DNA"/>
</dbReference>
<keyword evidence="7" id="KW-1185">Reference proteome</keyword>
<sequence length="165" mass="19016">MKVQKRFTTIVTNCWVYRHQAKNRSGRLHLVERPPKKKVNFVGTNFLGEATALQFCTHAFGVFDKETQTLKIMPIAGNKDDVKKKTLCCILSYITHLIKFKDLHSLDGYSSGKNHRFPSILRQKFSATFDPQSKRLSTEKNDLLISYVLVLTRFAVGFSERTFQI</sequence>
<keyword evidence="5" id="KW-0539">Nucleus</keyword>
<dbReference type="AlphaFoldDB" id="A0A7J7CAW8"/>
<dbReference type="GO" id="GO:0005730">
    <property type="term" value="C:nucleolus"/>
    <property type="evidence" value="ECO:0007669"/>
    <property type="project" value="UniProtKB-SubCell"/>
</dbReference>
<dbReference type="GO" id="GO:0000428">
    <property type="term" value="C:DNA-directed RNA polymerase complex"/>
    <property type="evidence" value="ECO:0007669"/>
    <property type="project" value="UniProtKB-KW"/>
</dbReference>
<organism evidence="6 7">
    <name type="scientific">Tripterygium wilfordii</name>
    <name type="common">Thunder God vine</name>
    <dbReference type="NCBI Taxonomy" id="458696"/>
    <lineage>
        <taxon>Eukaryota</taxon>
        <taxon>Viridiplantae</taxon>
        <taxon>Streptophyta</taxon>
        <taxon>Embryophyta</taxon>
        <taxon>Tracheophyta</taxon>
        <taxon>Spermatophyta</taxon>
        <taxon>Magnoliopsida</taxon>
        <taxon>eudicotyledons</taxon>
        <taxon>Gunneridae</taxon>
        <taxon>Pentapetalae</taxon>
        <taxon>rosids</taxon>
        <taxon>fabids</taxon>
        <taxon>Celastrales</taxon>
        <taxon>Celastraceae</taxon>
        <taxon>Tripterygium</taxon>
    </lineage>
</organism>
<keyword evidence="4" id="KW-0804">Transcription</keyword>
<evidence type="ECO:0000256" key="5">
    <source>
        <dbReference type="ARBA" id="ARBA00023242"/>
    </source>
</evidence>
<comment type="subcellular location">
    <subcellularLocation>
        <location evidence="1">Nucleus</location>
        <location evidence="1">Nucleolus</location>
    </subcellularLocation>
</comment>
<comment type="similarity">
    <text evidence="2">Belongs to the eukaryotic RPA49/POLR1E RNA polymerase subunit family.</text>
</comment>
<gene>
    <name evidence="6" type="ORF">HS088_TW19G00858</name>
</gene>
<accession>A0A7J7CAW8</accession>
<proteinExistence type="inferred from homology"/>
<dbReference type="GO" id="GO:0003677">
    <property type="term" value="F:DNA binding"/>
    <property type="evidence" value="ECO:0007669"/>
    <property type="project" value="InterPro"/>
</dbReference>
<evidence type="ECO:0000256" key="2">
    <source>
        <dbReference type="ARBA" id="ARBA00009430"/>
    </source>
</evidence>
<keyword evidence="3 6" id="KW-0240">DNA-directed RNA polymerase</keyword>
<evidence type="ECO:0000256" key="3">
    <source>
        <dbReference type="ARBA" id="ARBA00022478"/>
    </source>
</evidence>
<reference evidence="6 7" key="1">
    <citation type="journal article" date="2020" name="Nat. Commun.">
        <title>Genome of Tripterygium wilfordii and identification of cytochrome P450 involved in triptolide biosynthesis.</title>
        <authorList>
            <person name="Tu L."/>
            <person name="Su P."/>
            <person name="Zhang Z."/>
            <person name="Gao L."/>
            <person name="Wang J."/>
            <person name="Hu T."/>
            <person name="Zhou J."/>
            <person name="Zhang Y."/>
            <person name="Zhao Y."/>
            <person name="Liu Y."/>
            <person name="Song Y."/>
            <person name="Tong Y."/>
            <person name="Lu Y."/>
            <person name="Yang J."/>
            <person name="Xu C."/>
            <person name="Jia M."/>
            <person name="Peters R.J."/>
            <person name="Huang L."/>
            <person name="Gao W."/>
        </authorList>
    </citation>
    <scope>NUCLEOTIDE SEQUENCE [LARGE SCALE GENOMIC DNA]</scope>
    <source>
        <strain evidence="7">cv. XIE 37</strain>
        <tissue evidence="6">Leaf</tissue>
    </source>
</reference>
<evidence type="ECO:0000256" key="4">
    <source>
        <dbReference type="ARBA" id="ARBA00023163"/>
    </source>
</evidence>
<dbReference type="Proteomes" id="UP000593562">
    <property type="component" value="Unassembled WGS sequence"/>
</dbReference>
<name>A0A7J7CAW8_TRIWF</name>
<dbReference type="InParanoid" id="A0A7J7CAW8"/>
<dbReference type="PANTHER" id="PTHR14440">
    <property type="entry name" value="DNA-DIRECTED RNA POLYMERASE I SUBUNIT RPA49"/>
    <property type="match status" value="1"/>
</dbReference>
<protein>
    <submittedName>
        <fullName evidence="6">DNA-directed RNA polymerase I subunit rpa49-like</fullName>
    </submittedName>
</protein>